<keyword evidence="2" id="KW-0378">Hydrolase</keyword>
<evidence type="ECO:0000313" key="5">
    <source>
        <dbReference type="Proteomes" id="UP001341281"/>
    </source>
</evidence>
<dbReference type="PANTHER" id="PTHR13994:SF13">
    <property type="entry name" value="FI03680P"/>
    <property type="match status" value="1"/>
</dbReference>
<evidence type="ECO:0000256" key="2">
    <source>
        <dbReference type="ARBA" id="ARBA00022801"/>
    </source>
</evidence>
<evidence type="ECO:0000256" key="1">
    <source>
        <dbReference type="ARBA" id="ARBA00005582"/>
    </source>
</evidence>
<dbReference type="InterPro" id="IPR000086">
    <property type="entry name" value="NUDIX_hydrolase_dom"/>
</dbReference>
<gene>
    <name evidence="4" type="ORF">U9M48_022564</name>
</gene>
<dbReference type="Proteomes" id="UP001341281">
    <property type="component" value="Chromosome 05"/>
</dbReference>
<dbReference type="GO" id="GO:0047631">
    <property type="term" value="F:ADP-ribose diphosphatase activity"/>
    <property type="evidence" value="ECO:0007669"/>
    <property type="project" value="TreeGrafter"/>
</dbReference>
<dbReference type="InterPro" id="IPR040618">
    <property type="entry name" value="Pre-Nudix"/>
</dbReference>
<dbReference type="PANTHER" id="PTHR13994">
    <property type="entry name" value="NUDIX HYDROLASE RELATED"/>
    <property type="match status" value="1"/>
</dbReference>
<dbReference type="SUPFAM" id="SSF55811">
    <property type="entry name" value="Nudix"/>
    <property type="match status" value="1"/>
</dbReference>
<dbReference type="InterPro" id="IPR015797">
    <property type="entry name" value="NUDIX_hydrolase-like_dom_sf"/>
</dbReference>
<dbReference type="GO" id="GO:0035529">
    <property type="term" value="F:NADH pyrophosphatase activity"/>
    <property type="evidence" value="ECO:0007669"/>
    <property type="project" value="TreeGrafter"/>
</dbReference>
<dbReference type="CDD" id="cd04670">
    <property type="entry name" value="NUDIX_ASFGF2_Nudt6"/>
    <property type="match status" value="1"/>
</dbReference>
<dbReference type="FunFam" id="3.90.79.10:FF:000015">
    <property type="entry name" value="Nudix hydrolase 8"/>
    <property type="match status" value="1"/>
</dbReference>
<comment type="similarity">
    <text evidence="1">Belongs to the Nudix hydrolase family.</text>
</comment>
<accession>A0AAQ3TM23</accession>
<dbReference type="PROSITE" id="PS00893">
    <property type="entry name" value="NUDIX_BOX"/>
    <property type="match status" value="1"/>
</dbReference>
<proteinExistence type="inferred from homology"/>
<evidence type="ECO:0000259" key="3">
    <source>
        <dbReference type="PROSITE" id="PS51462"/>
    </source>
</evidence>
<dbReference type="InterPro" id="IPR003293">
    <property type="entry name" value="Nudix_hydrolase6-like"/>
</dbReference>
<dbReference type="Pfam" id="PF00293">
    <property type="entry name" value="NUDIX"/>
    <property type="match status" value="1"/>
</dbReference>
<dbReference type="Gene3D" id="3.90.79.10">
    <property type="entry name" value="Nucleoside Triphosphate Pyrophosphohydrolase"/>
    <property type="match status" value="1"/>
</dbReference>
<name>A0AAQ3TM23_PASNO</name>
<keyword evidence="5" id="KW-1185">Reference proteome</keyword>
<dbReference type="EMBL" id="CP144749">
    <property type="protein sequence ID" value="WVZ74379.1"/>
    <property type="molecule type" value="Genomic_DNA"/>
</dbReference>
<evidence type="ECO:0000313" key="4">
    <source>
        <dbReference type="EMBL" id="WVZ74379.1"/>
    </source>
</evidence>
<sequence length="415" mass="45305">MEGSLVVVDSSAAASLRATAAAAGRRRAAGRRSGSGILSCACSSRGTPACVPLDTCRCTYSDHEPATRATRAPFSSFGRMPRAANSVVARVNGWDGGNNGSHGGWTTAAALEEDSSSVLEAREDEYGGMVVDADRLPSDAAAFARSLPVSLSYWKSLGKKGVWLKLPLDRSEYIPLAVKVTKHLPDVSQYSVAGSSSCCVNVMLLQLDDTSVQEGFRYHHAEESYLMLTYWIPDDEPCLLPANASHQVGVGGFVINDKMEVLVVQEKYAASSLVGAWKLPTGFIHAAEEIFTGAVREVKEEAGIDTEFVELIAFRHAHNVAFQKSDLFFICMLRPLSSDINIDETEIQAAKWMALAEFMEQPFVQEDHMFRKISDICVRRIRRRYCGLTAHHVVSKFDGGTSTLYYEPESSGDLN</sequence>
<feature type="domain" description="Nudix hydrolase" evidence="3">
    <location>
        <begin position="245"/>
        <end position="375"/>
    </location>
</feature>
<dbReference type="PRINTS" id="PR01356">
    <property type="entry name" value="GFGPROTEIN"/>
</dbReference>
<dbReference type="InterPro" id="IPR020084">
    <property type="entry name" value="NUDIX_hydrolase_CS"/>
</dbReference>
<organism evidence="4 5">
    <name type="scientific">Paspalum notatum var. saurae</name>
    <dbReference type="NCBI Taxonomy" id="547442"/>
    <lineage>
        <taxon>Eukaryota</taxon>
        <taxon>Viridiplantae</taxon>
        <taxon>Streptophyta</taxon>
        <taxon>Embryophyta</taxon>
        <taxon>Tracheophyta</taxon>
        <taxon>Spermatophyta</taxon>
        <taxon>Magnoliopsida</taxon>
        <taxon>Liliopsida</taxon>
        <taxon>Poales</taxon>
        <taxon>Poaceae</taxon>
        <taxon>PACMAD clade</taxon>
        <taxon>Panicoideae</taxon>
        <taxon>Andropogonodae</taxon>
        <taxon>Paspaleae</taxon>
        <taxon>Paspalinae</taxon>
        <taxon>Paspalum</taxon>
    </lineage>
</organism>
<dbReference type="Gene3D" id="3.40.630.30">
    <property type="match status" value="1"/>
</dbReference>
<reference evidence="4 5" key="1">
    <citation type="submission" date="2024-02" db="EMBL/GenBank/DDBJ databases">
        <title>High-quality chromosome-scale genome assembly of Pensacola bahiagrass (Paspalum notatum Flugge var. saurae).</title>
        <authorList>
            <person name="Vega J.M."/>
            <person name="Podio M."/>
            <person name="Orjuela J."/>
            <person name="Siena L.A."/>
            <person name="Pessino S.C."/>
            <person name="Combes M.C."/>
            <person name="Mariac C."/>
            <person name="Albertini E."/>
            <person name="Pupilli F."/>
            <person name="Ortiz J.P.A."/>
            <person name="Leblanc O."/>
        </authorList>
    </citation>
    <scope>NUCLEOTIDE SEQUENCE [LARGE SCALE GENOMIC DNA]</scope>
    <source>
        <strain evidence="4">R1</strain>
        <tissue evidence="4">Leaf</tissue>
    </source>
</reference>
<dbReference type="AlphaFoldDB" id="A0AAQ3TM23"/>
<dbReference type="PROSITE" id="PS51462">
    <property type="entry name" value="NUDIX"/>
    <property type="match status" value="1"/>
</dbReference>
<dbReference type="GO" id="GO:0051287">
    <property type="term" value="F:NAD binding"/>
    <property type="evidence" value="ECO:0007669"/>
    <property type="project" value="TreeGrafter"/>
</dbReference>
<dbReference type="Pfam" id="PF18290">
    <property type="entry name" value="Nudix_hydro"/>
    <property type="match status" value="2"/>
</dbReference>
<protein>
    <recommendedName>
        <fullName evidence="3">Nudix hydrolase domain-containing protein</fullName>
    </recommendedName>
</protein>